<dbReference type="Gene3D" id="3.40.50.1820">
    <property type="entry name" value="alpha/beta hydrolase"/>
    <property type="match status" value="1"/>
</dbReference>
<dbReference type="EMBL" id="JAFBXF010000007">
    <property type="protein sequence ID" value="MBM2417783.1"/>
    <property type="molecule type" value="Genomic_DNA"/>
</dbReference>
<dbReference type="InterPro" id="IPR002168">
    <property type="entry name" value="Lipase_GDXG_HIS_AS"/>
</dbReference>
<evidence type="ECO:0000313" key="7">
    <source>
        <dbReference type="Proteomes" id="UP000809440"/>
    </source>
</evidence>
<feature type="domain" description="Alpha/beta hydrolase fold-3" evidence="3">
    <location>
        <begin position="74"/>
        <end position="269"/>
    </location>
</feature>
<dbReference type="OrthoDB" id="9806180at2"/>
<dbReference type="PROSITE" id="PS01173">
    <property type="entry name" value="LIPASE_GDXG_HIS"/>
    <property type="match status" value="1"/>
</dbReference>
<evidence type="ECO:0000313" key="5">
    <source>
        <dbReference type="EMBL" id="MBM2417783.1"/>
    </source>
</evidence>
<comment type="similarity">
    <text evidence="1">Belongs to the 'GDXG' lipolytic enzyme family.</text>
</comment>
<protein>
    <submittedName>
        <fullName evidence="4">Alpha/beta hydrolase</fullName>
    </submittedName>
</protein>
<evidence type="ECO:0000313" key="4">
    <source>
        <dbReference type="EMBL" id="MBM2413115.1"/>
    </source>
</evidence>
<proteinExistence type="inferred from homology"/>
<dbReference type="GO" id="GO:0004806">
    <property type="term" value="F:triacylglycerol lipase activity"/>
    <property type="evidence" value="ECO:0007669"/>
    <property type="project" value="TreeGrafter"/>
</dbReference>
<dbReference type="InterPro" id="IPR050300">
    <property type="entry name" value="GDXG_lipolytic_enzyme"/>
</dbReference>
<accession>A0A9Q2S0A4</accession>
<dbReference type="PANTHER" id="PTHR48081:SF30">
    <property type="entry name" value="ACETYL-HYDROLASE LIPR-RELATED"/>
    <property type="match status" value="1"/>
</dbReference>
<gene>
    <name evidence="4" type="ORF">JQX41_12430</name>
    <name evidence="5" type="ORF">JQX48_12435</name>
</gene>
<keyword evidence="7" id="KW-1185">Reference proteome</keyword>
<dbReference type="AlphaFoldDB" id="A0A9Q2S0A4"/>
<dbReference type="InterPro" id="IPR013094">
    <property type="entry name" value="AB_hydrolase_3"/>
</dbReference>
<reference evidence="4 7" key="1">
    <citation type="submission" date="2021-01" db="EMBL/GenBank/DDBJ databases">
        <title>Diatom-associated Roseobacters Show Island Model of Population Structure.</title>
        <authorList>
            <person name="Qu L."/>
            <person name="Feng X."/>
            <person name="Chen Y."/>
            <person name="Li L."/>
            <person name="Wang X."/>
            <person name="Hu Z."/>
            <person name="Wang H."/>
            <person name="Luo H."/>
        </authorList>
    </citation>
    <scope>NUCLEOTIDE SEQUENCE</scope>
    <source>
        <strain evidence="5 7">CC28-63</strain>
        <strain evidence="4">CC28-69</strain>
    </source>
</reference>
<dbReference type="Proteomes" id="UP000809440">
    <property type="component" value="Unassembled WGS sequence"/>
</dbReference>
<dbReference type="GeneID" id="62642453"/>
<dbReference type="Pfam" id="PF07859">
    <property type="entry name" value="Abhydrolase_3"/>
    <property type="match status" value="1"/>
</dbReference>
<name>A0A9Q2S0A4_9RHOB</name>
<dbReference type="PANTHER" id="PTHR48081">
    <property type="entry name" value="AB HYDROLASE SUPERFAMILY PROTEIN C4A8.06C"/>
    <property type="match status" value="1"/>
</dbReference>
<evidence type="ECO:0000256" key="1">
    <source>
        <dbReference type="ARBA" id="ARBA00010515"/>
    </source>
</evidence>
<sequence>MTTYTRTDRFFLWQARNVERRTLHFVGPQPLLRRIFALSAPLGGAIPKDMKPEQDADGALWFTPPEAGTESPLLMYIHGGGFTIGSPRTHAALVAHLARAAGMRAVAIKYRLAPEHPFPAARDDAVAAFDRLVASGTPPAAVCGDSAGGCLALQVAQHARNSGGVQPKALGLIAPIGDLSGDIAARFDAATDEILIPAAWPRRLLTNYLPGIDPADPAVSPLHGDLSNLPPTMIQAATGETLAQDAHRLADVMDNVTLDLWPGLAHVWHLHAGYSRAAEDALRRLGAFLRDAVR</sequence>
<keyword evidence="2 4" id="KW-0378">Hydrolase</keyword>
<organism evidence="4 6">
    <name type="scientific">Marivita cryptomonadis</name>
    <dbReference type="NCBI Taxonomy" id="505252"/>
    <lineage>
        <taxon>Bacteria</taxon>
        <taxon>Pseudomonadati</taxon>
        <taxon>Pseudomonadota</taxon>
        <taxon>Alphaproteobacteria</taxon>
        <taxon>Rhodobacterales</taxon>
        <taxon>Roseobacteraceae</taxon>
        <taxon>Marivita</taxon>
    </lineage>
</organism>
<dbReference type="InterPro" id="IPR029058">
    <property type="entry name" value="AB_hydrolase_fold"/>
</dbReference>
<dbReference type="Proteomes" id="UP000755667">
    <property type="component" value="Unassembled WGS sequence"/>
</dbReference>
<dbReference type="SUPFAM" id="SSF53474">
    <property type="entry name" value="alpha/beta-Hydrolases"/>
    <property type="match status" value="1"/>
</dbReference>
<comment type="caution">
    <text evidence="4">The sequence shown here is derived from an EMBL/GenBank/DDBJ whole genome shotgun (WGS) entry which is preliminary data.</text>
</comment>
<dbReference type="EMBL" id="JAFBXE010000007">
    <property type="protein sequence ID" value="MBM2413115.1"/>
    <property type="molecule type" value="Genomic_DNA"/>
</dbReference>
<evidence type="ECO:0000259" key="3">
    <source>
        <dbReference type="Pfam" id="PF07859"/>
    </source>
</evidence>
<evidence type="ECO:0000256" key="2">
    <source>
        <dbReference type="ARBA" id="ARBA00022801"/>
    </source>
</evidence>
<dbReference type="RefSeq" id="WP_085632022.1">
    <property type="nucleotide sequence ID" value="NZ_JAFBWU010000007.1"/>
</dbReference>
<evidence type="ECO:0000313" key="6">
    <source>
        <dbReference type="Proteomes" id="UP000755667"/>
    </source>
</evidence>